<dbReference type="SUPFAM" id="SSF52540">
    <property type="entry name" value="P-loop containing nucleoside triphosphate hydrolases"/>
    <property type="match status" value="1"/>
</dbReference>
<evidence type="ECO:0000313" key="2">
    <source>
        <dbReference type="EMBL" id="SUN68615.1"/>
    </source>
</evidence>
<name>A0A380KMS4_9STRE</name>
<proteinExistence type="predicted"/>
<protein>
    <submittedName>
        <fullName evidence="2">ABC transporter ATP-binding protein</fullName>
    </submittedName>
</protein>
<sequence length="69" mass="7647">MLEINQLSIHHFKDSKPIITDLHLIVNPGEKLAIIGEEGTGKSSLLKTIVSPKLIASYADYTGQIRNQF</sequence>
<keyword evidence="2" id="KW-0067">ATP-binding</keyword>
<dbReference type="GO" id="GO:0016887">
    <property type="term" value="F:ATP hydrolysis activity"/>
    <property type="evidence" value="ECO:0007669"/>
    <property type="project" value="InterPro"/>
</dbReference>
<dbReference type="AlphaFoldDB" id="A0A380KMS4"/>
<dbReference type="Proteomes" id="UP000255352">
    <property type="component" value="Unassembled WGS sequence"/>
</dbReference>
<dbReference type="EMBL" id="UHFP01000001">
    <property type="protein sequence ID" value="SUN68615.1"/>
    <property type="molecule type" value="Genomic_DNA"/>
</dbReference>
<reference evidence="2 3" key="1">
    <citation type="submission" date="2018-06" db="EMBL/GenBank/DDBJ databases">
        <authorList>
            <consortium name="Pathogen Informatics"/>
            <person name="Doyle S."/>
        </authorList>
    </citation>
    <scope>NUCLEOTIDE SEQUENCE [LARGE SCALE GENOMIC DNA]</scope>
    <source>
        <strain evidence="2 3">NCTC13760</strain>
    </source>
</reference>
<evidence type="ECO:0000259" key="1">
    <source>
        <dbReference type="Pfam" id="PF00005"/>
    </source>
</evidence>
<organism evidence="2 3">
    <name type="scientific">Streptococcus infantarius</name>
    <dbReference type="NCBI Taxonomy" id="102684"/>
    <lineage>
        <taxon>Bacteria</taxon>
        <taxon>Bacillati</taxon>
        <taxon>Bacillota</taxon>
        <taxon>Bacilli</taxon>
        <taxon>Lactobacillales</taxon>
        <taxon>Streptococcaceae</taxon>
        <taxon>Streptococcus</taxon>
    </lineage>
</organism>
<keyword evidence="2" id="KW-0547">Nucleotide-binding</keyword>
<gene>
    <name evidence="2" type="ORF">NCTC13760_01311</name>
</gene>
<feature type="domain" description="ABC transporter" evidence="1">
    <location>
        <begin position="20"/>
        <end position="51"/>
    </location>
</feature>
<dbReference type="GO" id="GO:0005524">
    <property type="term" value="F:ATP binding"/>
    <property type="evidence" value="ECO:0007669"/>
    <property type="project" value="UniProtKB-KW"/>
</dbReference>
<evidence type="ECO:0000313" key="3">
    <source>
        <dbReference type="Proteomes" id="UP000255352"/>
    </source>
</evidence>
<dbReference type="InterPro" id="IPR027417">
    <property type="entry name" value="P-loop_NTPase"/>
</dbReference>
<accession>A0A380KMS4</accession>
<dbReference type="Pfam" id="PF00005">
    <property type="entry name" value="ABC_tran"/>
    <property type="match status" value="1"/>
</dbReference>
<dbReference type="InterPro" id="IPR003439">
    <property type="entry name" value="ABC_transporter-like_ATP-bd"/>
</dbReference>
<dbReference type="Gene3D" id="3.40.50.300">
    <property type="entry name" value="P-loop containing nucleotide triphosphate hydrolases"/>
    <property type="match status" value="1"/>
</dbReference>